<dbReference type="RefSeq" id="WP_258540936.1">
    <property type="nucleotide sequence ID" value="NZ_OU015584.1"/>
</dbReference>
<keyword evidence="1" id="KW-0472">Membrane</keyword>
<feature type="transmembrane region" description="Helical" evidence="1">
    <location>
        <begin position="218"/>
        <end position="237"/>
    </location>
</feature>
<dbReference type="Proteomes" id="UP000683507">
    <property type="component" value="Chromosome"/>
</dbReference>
<dbReference type="EMBL" id="OU015584">
    <property type="protein sequence ID" value="CAG5078562.1"/>
    <property type="molecule type" value="Genomic_DNA"/>
</dbReference>
<organism evidence="2 3">
    <name type="scientific">Parvicella tangerina</name>
    <dbReference type="NCBI Taxonomy" id="2829795"/>
    <lineage>
        <taxon>Bacteria</taxon>
        <taxon>Pseudomonadati</taxon>
        <taxon>Bacteroidota</taxon>
        <taxon>Flavobacteriia</taxon>
        <taxon>Flavobacteriales</taxon>
        <taxon>Parvicellaceae</taxon>
        <taxon>Parvicella</taxon>
    </lineage>
</organism>
<feature type="transmembrane region" description="Helical" evidence="1">
    <location>
        <begin position="300"/>
        <end position="318"/>
    </location>
</feature>
<protein>
    <recommendedName>
        <fullName evidence="4">Beta-carotene 15,15'-monooxygenase</fullName>
    </recommendedName>
</protein>
<evidence type="ECO:0000313" key="3">
    <source>
        <dbReference type="Proteomes" id="UP000683507"/>
    </source>
</evidence>
<feature type="transmembrane region" description="Helical" evidence="1">
    <location>
        <begin position="177"/>
        <end position="198"/>
    </location>
</feature>
<evidence type="ECO:0000313" key="2">
    <source>
        <dbReference type="EMBL" id="CAG5078562.1"/>
    </source>
</evidence>
<dbReference type="KEGG" id="ptan:CRYO30217_00708"/>
<keyword evidence="1" id="KW-1133">Transmembrane helix</keyword>
<feature type="transmembrane region" description="Helical" evidence="1">
    <location>
        <begin position="103"/>
        <end position="121"/>
    </location>
</feature>
<reference evidence="2" key="1">
    <citation type="submission" date="2021-04" db="EMBL/GenBank/DDBJ databases">
        <authorList>
            <person name="Rodrigo-Torres L."/>
            <person name="Arahal R. D."/>
            <person name="Lucena T."/>
        </authorList>
    </citation>
    <scope>NUCLEOTIDE SEQUENCE</scope>
    <source>
        <strain evidence="2">AS29M-1</strain>
    </source>
</reference>
<accession>A0A916JK91</accession>
<proteinExistence type="predicted"/>
<sequence length="319" mass="37465">MIKLFNSNTPLVLILLPLIAAGFWLSSFSGGELTPFENSSFIFHWFWIEDPMVNRILALIIITLTGVQLNAIINNNEFFDKNTYLPAMLYVVFMSSAKELHQLHPIIWTNLFWVFGFRRLMNVYNQVQCKSEIFDASIFFFIGGLFSFPYGFILFLFPWITLAIVRPFDIKEYLMPFFALLLGVLYLTFYHAFFEAFSVDVKHTAFKDFEIKENWVNYALYMALITFLYSAGFKLISRSNKSSIRFRKITSNLIAFLLLTMLTMLSDKVLANNDAFIYYSTIPMTILFTYLLYYAEKKWIIHSLFYVTLGLILLNIYFY</sequence>
<evidence type="ECO:0008006" key="4">
    <source>
        <dbReference type="Google" id="ProtNLM"/>
    </source>
</evidence>
<keyword evidence="1" id="KW-0812">Transmembrane</keyword>
<dbReference type="AlphaFoldDB" id="A0A916JK91"/>
<feature type="transmembrane region" description="Helical" evidence="1">
    <location>
        <begin position="249"/>
        <end position="270"/>
    </location>
</feature>
<gene>
    <name evidence="2" type="ORF">CRYO30217_00708</name>
</gene>
<keyword evidence="3" id="KW-1185">Reference proteome</keyword>
<feature type="transmembrane region" description="Helical" evidence="1">
    <location>
        <begin position="276"/>
        <end position="293"/>
    </location>
</feature>
<feature type="transmembrane region" description="Helical" evidence="1">
    <location>
        <begin position="54"/>
        <end position="73"/>
    </location>
</feature>
<name>A0A916JK91_9FLAO</name>
<evidence type="ECO:0000256" key="1">
    <source>
        <dbReference type="SAM" id="Phobius"/>
    </source>
</evidence>
<feature type="transmembrane region" description="Helical" evidence="1">
    <location>
        <begin position="141"/>
        <end position="165"/>
    </location>
</feature>